<feature type="transmembrane region" description="Helical" evidence="1">
    <location>
        <begin position="134"/>
        <end position="153"/>
    </location>
</feature>
<evidence type="ECO:0000313" key="3">
    <source>
        <dbReference type="Proteomes" id="UP000177376"/>
    </source>
</evidence>
<dbReference type="EMBL" id="MHIM01000023">
    <property type="protein sequence ID" value="OGY52206.1"/>
    <property type="molecule type" value="Genomic_DNA"/>
</dbReference>
<feature type="transmembrane region" description="Helical" evidence="1">
    <location>
        <begin position="425"/>
        <end position="446"/>
    </location>
</feature>
<evidence type="ECO:0000256" key="1">
    <source>
        <dbReference type="SAM" id="Phobius"/>
    </source>
</evidence>
<sequence length="571" mass="65390">MLIKLQRTFFIIWLLVIFIVAILFWYSPVLFKGYPAQNIDSEGVITTARNYSQYNILGSESDLNVVVAPSLVKSLANKTSLGNKLSIFGYAAIFKLFGQLTWDQVAIISLILHALALVFFSITIFYLFGLEVSIIFSLIYILLPINWQTAYFIGSYEFALLFLSLFTVLFFSFRNYKYKWPFLILAGIFLALAGLAREALFLSFPVILIWLWFNKKIKETILIFAPVILLLAVFWLPNFLNGSSDYFKLFVTNNSQEKSSADFHFYSHIYPDPYTYYFDNQSILNPTPDNINGNNSGWLYKIGRLKSEANLGLKQVNIFERLVVGTTNLARQISKYLSLEDIGGPLIFMLMLIGLYQLKNKNRGIYFLFISLLIAIPLILSYVVLGRRSHLMDFSWIIASLVAIGLVSLKPLLRDYYQVTKYLKVIYLMVIILVLYNLVLADHVYWSKAYDSTKYLEIKYLADKVNNYPTKIDDSNVIAVANSGLHPSLNYLSNKSVVLFNPVTIAKLINNGGLQKAFDDFGVNYIIGYDQELSKSIIKNSDVINISNWPDKQDLQIPLNYNKSWLLNLVK</sequence>
<name>A0A1G1YK65_9BACT</name>
<feature type="transmembrane region" description="Helical" evidence="1">
    <location>
        <begin position="7"/>
        <end position="26"/>
    </location>
</feature>
<keyword evidence="1" id="KW-0472">Membrane</keyword>
<evidence type="ECO:0008006" key="4">
    <source>
        <dbReference type="Google" id="ProtNLM"/>
    </source>
</evidence>
<organism evidence="2 3">
    <name type="scientific">Candidatus Buchananbacteria bacterium RIFCSPLOWO2_01_FULL_39_33</name>
    <dbReference type="NCBI Taxonomy" id="1797543"/>
    <lineage>
        <taxon>Bacteria</taxon>
        <taxon>Candidatus Buchananiibacteriota</taxon>
    </lineage>
</organism>
<gene>
    <name evidence="2" type="ORF">A3A02_03380</name>
</gene>
<accession>A0A1G1YK65</accession>
<evidence type="ECO:0000313" key="2">
    <source>
        <dbReference type="EMBL" id="OGY52206.1"/>
    </source>
</evidence>
<feature type="transmembrane region" description="Helical" evidence="1">
    <location>
        <begin position="105"/>
        <end position="128"/>
    </location>
</feature>
<dbReference type="AlphaFoldDB" id="A0A1G1YK65"/>
<keyword evidence="1" id="KW-1133">Transmembrane helix</keyword>
<feature type="transmembrane region" description="Helical" evidence="1">
    <location>
        <begin position="391"/>
        <end position="413"/>
    </location>
</feature>
<reference evidence="2 3" key="1">
    <citation type="journal article" date="2016" name="Nat. Commun.">
        <title>Thousands of microbial genomes shed light on interconnected biogeochemical processes in an aquifer system.</title>
        <authorList>
            <person name="Anantharaman K."/>
            <person name="Brown C.T."/>
            <person name="Hug L.A."/>
            <person name="Sharon I."/>
            <person name="Castelle C.J."/>
            <person name="Probst A.J."/>
            <person name="Thomas B.C."/>
            <person name="Singh A."/>
            <person name="Wilkins M.J."/>
            <person name="Karaoz U."/>
            <person name="Brodie E.L."/>
            <person name="Williams K.H."/>
            <person name="Hubbard S.S."/>
            <person name="Banfield J.F."/>
        </authorList>
    </citation>
    <scope>NUCLEOTIDE SEQUENCE [LARGE SCALE GENOMIC DNA]</scope>
</reference>
<comment type="caution">
    <text evidence="2">The sequence shown here is derived from an EMBL/GenBank/DDBJ whole genome shotgun (WGS) entry which is preliminary data.</text>
</comment>
<feature type="transmembrane region" description="Helical" evidence="1">
    <location>
        <begin position="365"/>
        <end position="385"/>
    </location>
</feature>
<keyword evidence="1" id="KW-0812">Transmembrane</keyword>
<feature type="transmembrane region" description="Helical" evidence="1">
    <location>
        <begin position="182"/>
        <end position="213"/>
    </location>
</feature>
<feature type="transmembrane region" description="Helical" evidence="1">
    <location>
        <begin position="220"/>
        <end position="240"/>
    </location>
</feature>
<proteinExistence type="predicted"/>
<protein>
    <recommendedName>
        <fullName evidence="4">Glycosyltransferase RgtA/B/C/D-like domain-containing protein</fullName>
    </recommendedName>
</protein>
<dbReference type="Proteomes" id="UP000177376">
    <property type="component" value="Unassembled WGS sequence"/>
</dbReference>
<feature type="transmembrane region" description="Helical" evidence="1">
    <location>
        <begin position="158"/>
        <end position="176"/>
    </location>
</feature>